<comment type="similarity">
    <text evidence="2 8">Belongs to the PGAP3 family.</text>
</comment>
<keyword evidence="4" id="KW-0812">Transmembrane</keyword>
<keyword evidence="10" id="KW-1185">Reference proteome</keyword>
<dbReference type="Pfam" id="PF04080">
    <property type="entry name" value="Per1"/>
    <property type="match status" value="1"/>
</dbReference>
<organism evidence="9 10">
    <name type="scientific">Parelaphostrongylus tenuis</name>
    <name type="common">Meningeal worm</name>
    <dbReference type="NCBI Taxonomy" id="148309"/>
    <lineage>
        <taxon>Eukaryota</taxon>
        <taxon>Metazoa</taxon>
        <taxon>Ecdysozoa</taxon>
        <taxon>Nematoda</taxon>
        <taxon>Chromadorea</taxon>
        <taxon>Rhabditida</taxon>
        <taxon>Rhabditina</taxon>
        <taxon>Rhabditomorpha</taxon>
        <taxon>Strongyloidea</taxon>
        <taxon>Metastrongylidae</taxon>
        <taxon>Parelaphostrongylus</taxon>
    </lineage>
</organism>
<gene>
    <name evidence="9" type="ORF">KIN20_035142</name>
</gene>
<keyword evidence="5" id="KW-0732">Signal</keyword>
<dbReference type="InterPro" id="IPR007217">
    <property type="entry name" value="Per1-like"/>
</dbReference>
<keyword evidence="7" id="KW-0472">Membrane</keyword>
<protein>
    <recommendedName>
        <fullName evidence="8">Post-GPI attachment to proteins factor 3</fullName>
    </recommendedName>
</protein>
<reference evidence="9" key="1">
    <citation type="submission" date="2021-06" db="EMBL/GenBank/DDBJ databases">
        <title>Parelaphostrongylus tenuis whole genome reference sequence.</title>
        <authorList>
            <person name="Garwood T.J."/>
            <person name="Larsen P.A."/>
            <person name="Fountain-Jones N.M."/>
            <person name="Garbe J.R."/>
            <person name="Macchietto M.G."/>
            <person name="Kania S.A."/>
            <person name="Gerhold R.W."/>
            <person name="Richards J.E."/>
            <person name="Wolf T.M."/>
        </authorList>
    </citation>
    <scope>NUCLEOTIDE SEQUENCE</scope>
    <source>
        <strain evidence="9">MNPRO001-30</strain>
        <tissue evidence="9">Meninges</tissue>
    </source>
</reference>
<evidence type="ECO:0000256" key="2">
    <source>
        <dbReference type="ARBA" id="ARBA00006387"/>
    </source>
</evidence>
<evidence type="ECO:0000256" key="1">
    <source>
        <dbReference type="ARBA" id="ARBA00004127"/>
    </source>
</evidence>
<dbReference type="PANTHER" id="PTHR13148:SF0">
    <property type="entry name" value="POST-GPI ATTACHMENT TO PROTEINS FACTOR 3"/>
    <property type="match status" value="1"/>
</dbReference>
<dbReference type="AlphaFoldDB" id="A0AAD5RB61"/>
<keyword evidence="6" id="KW-1133">Transmembrane helix</keyword>
<dbReference type="GO" id="GO:0006506">
    <property type="term" value="P:GPI anchor biosynthetic process"/>
    <property type="evidence" value="ECO:0007669"/>
    <property type="project" value="UniProtKB-KW"/>
</dbReference>
<evidence type="ECO:0000313" key="10">
    <source>
        <dbReference type="Proteomes" id="UP001196413"/>
    </source>
</evidence>
<keyword evidence="8" id="KW-0333">Golgi apparatus</keyword>
<comment type="caution">
    <text evidence="9">The sequence shown here is derived from an EMBL/GenBank/DDBJ whole genome shotgun (WGS) entry which is preliminary data.</text>
</comment>
<evidence type="ECO:0000256" key="7">
    <source>
        <dbReference type="ARBA" id="ARBA00023136"/>
    </source>
</evidence>
<evidence type="ECO:0000313" key="9">
    <source>
        <dbReference type="EMBL" id="KAJ1372856.1"/>
    </source>
</evidence>
<keyword evidence="3 8" id="KW-0337">GPI-anchor biosynthesis</keyword>
<proteinExistence type="inferred from homology"/>
<dbReference type="GO" id="GO:0005789">
    <property type="term" value="C:endoplasmic reticulum membrane"/>
    <property type="evidence" value="ECO:0007669"/>
    <property type="project" value="TreeGrafter"/>
</dbReference>
<evidence type="ECO:0000256" key="5">
    <source>
        <dbReference type="ARBA" id="ARBA00022729"/>
    </source>
</evidence>
<dbReference type="PANTHER" id="PTHR13148">
    <property type="entry name" value="PER1-RELATED"/>
    <property type="match status" value="1"/>
</dbReference>
<comment type="function">
    <text evidence="8">Involved in the lipid remodeling steps of GPI-anchor maturation.</text>
</comment>
<dbReference type="GO" id="GO:0016788">
    <property type="term" value="F:hydrolase activity, acting on ester bonds"/>
    <property type="evidence" value="ECO:0007669"/>
    <property type="project" value="TreeGrafter"/>
</dbReference>
<evidence type="ECO:0000256" key="6">
    <source>
        <dbReference type="ARBA" id="ARBA00022989"/>
    </source>
</evidence>
<comment type="subcellular location">
    <subcellularLocation>
        <location evidence="1">Endomembrane system</location>
        <topology evidence="1">Multi-pass membrane protein</topology>
    </subcellularLocation>
    <subcellularLocation>
        <location evidence="8">Golgi apparatus membrane</location>
        <topology evidence="8">Multi-pass membrane protein</topology>
    </subcellularLocation>
</comment>
<dbReference type="EMBL" id="JAHQIW010007198">
    <property type="protein sequence ID" value="KAJ1372856.1"/>
    <property type="molecule type" value="Genomic_DNA"/>
</dbReference>
<evidence type="ECO:0000256" key="8">
    <source>
        <dbReference type="RuleBase" id="RU365066"/>
    </source>
</evidence>
<evidence type="ECO:0000256" key="3">
    <source>
        <dbReference type="ARBA" id="ARBA00022502"/>
    </source>
</evidence>
<name>A0AAD5RB61_PARTN</name>
<dbReference type="Proteomes" id="UP001196413">
    <property type="component" value="Unassembled WGS sequence"/>
</dbReference>
<evidence type="ECO:0000256" key="4">
    <source>
        <dbReference type="ARBA" id="ARBA00022692"/>
    </source>
</evidence>
<dbReference type="GO" id="GO:0000139">
    <property type="term" value="C:Golgi membrane"/>
    <property type="evidence" value="ECO:0007669"/>
    <property type="project" value="UniProtKB-SubCell"/>
</dbReference>
<sequence length="130" mass="15082">MEILALPQQPSRSSHWSSVADPMEYVLLSSCMVEQVLSSRGDLSMHYRSCTDQCRSKYSCPERFDSCAWCRGPCFRCRYNCMWESADDFLKRGESVQQFHGKWPFIAIDISILAQLILLYRNQLHLSSLC</sequence>
<accession>A0AAD5RB61</accession>